<feature type="transmembrane region" description="Helical" evidence="7">
    <location>
        <begin position="247"/>
        <end position="265"/>
    </location>
</feature>
<reference evidence="9" key="1">
    <citation type="journal article" date="2007" name="Mol. Biol. Evol.">
        <title>Mitochondrial diversity of early-branching metazoa is revealed by the complete mt genome of a haplosclerid demosponge.</title>
        <authorList>
            <person name="Erpenbeck D."/>
            <person name="Voigt O."/>
            <person name="Adamski M."/>
            <person name="Adamska M."/>
            <person name="Hooper J."/>
            <person name="Worheide G."/>
            <person name="Degnan B."/>
        </authorList>
    </citation>
    <scope>NUCLEOTIDE SEQUENCE</scope>
</reference>
<feature type="domain" description="NADH:quinone oxidoreductase/Mrp antiporter transmembrane" evidence="8">
    <location>
        <begin position="106"/>
        <end position="387"/>
    </location>
</feature>
<evidence type="ECO:0000256" key="7">
    <source>
        <dbReference type="SAM" id="Phobius"/>
    </source>
</evidence>
<accession>A2T560</accession>
<dbReference type="InterPro" id="IPR010096">
    <property type="entry name" value="NADH-Q_OxRdtase_suN/2"/>
</dbReference>
<dbReference type="EMBL" id="DQ915601">
    <property type="protein sequence ID" value="ABI48990.1"/>
    <property type="molecule type" value="Genomic_DNA"/>
</dbReference>
<dbReference type="KEGG" id="aqu:4794351"/>
<feature type="transmembrane region" description="Helical" evidence="7">
    <location>
        <begin position="375"/>
        <end position="394"/>
    </location>
</feature>
<feature type="transmembrane region" description="Helical" evidence="7">
    <location>
        <begin position="338"/>
        <end position="355"/>
    </location>
</feature>
<dbReference type="HAMAP" id="MF_00445">
    <property type="entry name" value="NDH1_NuoN_1"/>
    <property type="match status" value="1"/>
</dbReference>
<evidence type="ECO:0000256" key="3">
    <source>
        <dbReference type="ARBA" id="ARBA00022692"/>
    </source>
</evidence>
<evidence type="ECO:0000313" key="9">
    <source>
        <dbReference type="EMBL" id="ABI48990.1"/>
    </source>
</evidence>
<organism evidence="9">
    <name type="scientific">Amphimedon queenslandica</name>
    <name type="common">Sponge</name>
    <dbReference type="NCBI Taxonomy" id="400682"/>
    <lineage>
        <taxon>Eukaryota</taxon>
        <taxon>Metazoa</taxon>
        <taxon>Porifera</taxon>
        <taxon>Demospongiae</taxon>
        <taxon>Heteroscleromorpha</taxon>
        <taxon>Haplosclerida</taxon>
        <taxon>Niphatidae</taxon>
        <taxon>Amphimedon</taxon>
    </lineage>
</organism>
<proteinExistence type="inferred from homology"/>
<dbReference type="Pfam" id="PF00361">
    <property type="entry name" value="Proton_antipo_M"/>
    <property type="match status" value="1"/>
</dbReference>
<dbReference type="EC" id="7.1.1.2" evidence="2"/>
<dbReference type="PANTHER" id="PTHR22773">
    <property type="entry name" value="NADH DEHYDROGENASE"/>
    <property type="match status" value="1"/>
</dbReference>
<dbReference type="InterPro" id="IPR001750">
    <property type="entry name" value="ND/Mrp_TM"/>
</dbReference>
<keyword evidence="4 7" id="KW-1133">Transmembrane helix</keyword>
<dbReference type="OrthoDB" id="4092844at2759"/>
<feature type="transmembrane region" description="Helical" evidence="7">
    <location>
        <begin position="183"/>
        <end position="200"/>
    </location>
</feature>
<evidence type="ECO:0000313" key="10">
    <source>
        <dbReference type="EnsemblMetazoa" id="YP_001031201.1"/>
    </source>
</evidence>
<name>A2T560_AMPQE</name>
<feature type="transmembrane region" description="Helical" evidence="7">
    <location>
        <begin position="90"/>
        <end position="106"/>
    </location>
</feature>
<evidence type="ECO:0000256" key="4">
    <source>
        <dbReference type="ARBA" id="ARBA00022989"/>
    </source>
</evidence>
<keyword evidence="9" id="KW-0496">Mitochondrion</keyword>
<evidence type="ECO:0000256" key="2">
    <source>
        <dbReference type="ARBA" id="ARBA00012944"/>
    </source>
</evidence>
<keyword evidence="3 7" id="KW-0812">Transmembrane</keyword>
<geneLocation type="mitochondrion" evidence="9"/>
<feature type="transmembrane region" description="Helical" evidence="7">
    <location>
        <begin position="26"/>
        <end position="45"/>
    </location>
</feature>
<evidence type="ECO:0000313" key="11">
    <source>
        <dbReference type="Proteomes" id="UP000007879"/>
    </source>
</evidence>
<evidence type="ECO:0000259" key="8">
    <source>
        <dbReference type="Pfam" id="PF00361"/>
    </source>
</evidence>
<sequence>MYSEMMLGGGVLGVILYGVYRPMYRWSVMVLLVYTGGLVGGYATADYCGFVKEAKDSLYMVGDNEWVWVLQIIAGIGLIGIVLMGERRGVELVLMMGLGTVLLIASVNWLSIYLAMELQTLSLFILVALKRESAYSTEAGLKYFVLGAISTGLFLLGCAMIYGGSGEMSVLAGNTISETINQWLIRGGVGKALITISLLFKISAAPFHMWAPDVYEGAPTITTALLATVPKIGVFAILVQIGSLSNIVFISATMSMIWGALGALNQSKIKRLLAYSGIGHMGFVIFGAGMGTMESIQASLIYMAIYVAMSVCVFSIILTINERRGLVADFHSLSRKNAILGGSLALVFLSIAGVPPLSGFLSKWFILWAGVSNGYYLICVGAVLSSVVAGVYYVRIVQMTYADFQGELAREGPIDIKRSILIGSTLYLVLFILICPNFLLQVTYDAAVGLWVHV</sequence>
<evidence type="ECO:0000256" key="5">
    <source>
        <dbReference type="ARBA" id="ARBA00023136"/>
    </source>
</evidence>
<reference evidence="10" key="3">
    <citation type="submission" date="2024-06" db="UniProtKB">
        <authorList>
            <consortium name="EnsemblMetazoa"/>
        </authorList>
    </citation>
    <scope>IDENTIFICATION</scope>
</reference>
<dbReference type="PRINTS" id="PR01434">
    <property type="entry name" value="NADHDHGNASE5"/>
</dbReference>
<keyword evidence="11" id="KW-1185">Reference proteome</keyword>
<comment type="catalytic activity">
    <reaction evidence="6">
        <text>a ubiquinone + NADH + 5 H(+)(in) = a ubiquinol + NAD(+) + 4 H(+)(out)</text>
        <dbReference type="Rhea" id="RHEA:29091"/>
        <dbReference type="Rhea" id="RHEA-COMP:9565"/>
        <dbReference type="Rhea" id="RHEA-COMP:9566"/>
        <dbReference type="ChEBI" id="CHEBI:15378"/>
        <dbReference type="ChEBI" id="CHEBI:16389"/>
        <dbReference type="ChEBI" id="CHEBI:17976"/>
        <dbReference type="ChEBI" id="CHEBI:57540"/>
        <dbReference type="ChEBI" id="CHEBI:57945"/>
        <dbReference type="EC" id="7.1.1.2"/>
    </reaction>
</comment>
<feature type="transmembrane region" description="Helical" evidence="7">
    <location>
        <begin position="141"/>
        <end position="163"/>
    </location>
</feature>
<reference evidence="11" key="2">
    <citation type="journal article" date="2010" name="Nature">
        <title>The Amphimedon queenslandica genome and the evolution of animal complexity.</title>
        <authorList>
            <person name="Srivastava M."/>
            <person name="Simakov O."/>
            <person name="Chapman J."/>
            <person name="Fahey B."/>
            <person name="Gauthier M.E."/>
            <person name="Mitros T."/>
            <person name="Richards G.S."/>
            <person name="Conaco C."/>
            <person name="Dacre M."/>
            <person name="Hellsten U."/>
            <person name="Larroux C."/>
            <person name="Putnam N.H."/>
            <person name="Stanke M."/>
            <person name="Adamska M."/>
            <person name="Darling A."/>
            <person name="Degnan S.M."/>
            <person name="Oakley T.H."/>
            <person name="Plachetzki D.C."/>
            <person name="Zhai Y."/>
            <person name="Adamski M."/>
            <person name="Calcino A."/>
            <person name="Cummins S.F."/>
            <person name="Goodstein D.M."/>
            <person name="Harris C."/>
            <person name="Jackson D.J."/>
            <person name="Leys S.P."/>
            <person name="Shu S."/>
            <person name="Woodcroft B.J."/>
            <person name="Vervoort M."/>
            <person name="Kosik K.S."/>
            <person name="Manning G."/>
            <person name="Degnan B.M."/>
            <person name="Rokhsar D.S."/>
        </authorList>
    </citation>
    <scope>NUCLEOTIDE SEQUENCE [LARGE SCALE GENOMIC DNA]</scope>
</reference>
<feature type="transmembrane region" description="Helical" evidence="7">
    <location>
        <begin position="272"/>
        <end position="293"/>
    </location>
</feature>
<dbReference type="GO" id="GO:0042773">
    <property type="term" value="P:ATP synthesis coupled electron transport"/>
    <property type="evidence" value="ECO:0007669"/>
    <property type="project" value="InterPro"/>
</dbReference>
<dbReference type="EnsemblMetazoa" id="GeneID_4794351_t1">
    <property type="protein sequence ID" value="YP_001031201.1"/>
    <property type="gene ID" value="GeneID_4794351"/>
</dbReference>
<feature type="transmembrane region" description="Helical" evidence="7">
    <location>
        <begin position="299"/>
        <end position="318"/>
    </location>
</feature>
<dbReference type="GO" id="GO:0016020">
    <property type="term" value="C:membrane"/>
    <property type="evidence" value="ECO:0007669"/>
    <property type="project" value="UniProtKB-SubCell"/>
</dbReference>
<dbReference type="AlphaFoldDB" id="A2T560"/>
<gene>
    <name evidence="9" type="primary">nad2</name>
    <name evidence="10" type="synonym">4794351</name>
</gene>
<evidence type="ECO:0000256" key="6">
    <source>
        <dbReference type="ARBA" id="ARBA00049551"/>
    </source>
</evidence>
<feature type="transmembrane region" description="Helical" evidence="7">
    <location>
        <begin position="420"/>
        <end position="440"/>
    </location>
</feature>
<feature type="transmembrane region" description="Helical" evidence="7">
    <location>
        <begin position="65"/>
        <end position="83"/>
    </location>
</feature>
<evidence type="ECO:0000256" key="1">
    <source>
        <dbReference type="ARBA" id="ARBA00004141"/>
    </source>
</evidence>
<keyword evidence="5 7" id="KW-0472">Membrane</keyword>
<comment type="subcellular location">
    <subcellularLocation>
        <location evidence="1">Membrane</location>
        <topology evidence="1">Multi-pass membrane protein</topology>
    </subcellularLocation>
</comment>
<dbReference type="Proteomes" id="UP000007879">
    <property type="component" value="Unassembled WGS sequence"/>
</dbReference>
<dbReference type="GO" id="GO:0008137">
    <property type="term" value="F:NADH dehydrogenase (ubiquinone) activity"/>
    <property type="evidence" value="ECO:0007669"/>
    <property type="project" value="UniProtKB-EC"/>
</dbReference>
<protein>
    <recommendedName>
        <fullName evidence="2">NADH:ubiquinone reductase (H(+)-translocating)</fullName>
        <ecNumber evidence="2">7.1.1.2</ecNumber>
    </recommendedName>
</protein>